<evidence type="ECO:0000256" key="6">
    <source>
        <dbReference type="ARBA" id="ARBA00023306"/>
    </source>
</evidence>
<feature type="coiled-coil region" evidence="7">
    <location>
        <begin position="886"/>
        <end position="917"/>
    </location>
</feature>
<comment type="caution">
    <text evidence="10">The sequence shown here is derived from an EMBL/GenBank/DDBJ whole genome shotgun (WGS) entry which is preliminary data.</text>
</comment>
<evidence type="ECO:0000256" key="5">
    <source>
        <dbReference type="ARBA" id="ARBA00023242"/>
    </source>
</evidence>
<evidence type="ECO:0000259" key="9">
    <source>
        <dbReference type="Pfam" id="PF12231"/>
    </source>
</evidence>
<keyword evidence="11" id="KW-1185">Reference proteome</keyword>
<feature type="region of interest" description="Disordered" evidence="8">
    <location>
        <begin position="1341"/>
        <end position="1365"/>
    </location>
</feature>
<feature type="domain" description="Telomere-associated protein Rif1 N-terminal" evidence="9">
    <location>
        <begin position="252"/>
        <end position="389"/>
    </location>
</feature>
<keyword evidence="7" id="KW-0175">Coiled coil</keyword>
<evidence type="ECO:0000256" key="2">
    <source>
        <dbReference type="ARBA" id="ARBA00004574"/>
    </source>
</evidence>
<feature type="compositionally biased region" description="Polar residues" evidence="8">
    <location>
        <begin position="1342"/>
        <end position="1351"/>
    </location>
</feature>
<feature type="region of interest" description="Disordered" evidence="8">
    <location>
        <begin position="1050"/>
        <end position="1070"/>
    </location>
</feature>
<feature type="region of interest" description="Disordered" evidence="8">
    <location>
        <begin position="1422"/>
        <end position="1495"/>
    </location>
</feature>
<evidence type="ECO:0000256" key="8">
    <source>
        <dbReference type="SAM" id="MobiDB-lite"/>
    </source>
</evidence>
<gene>
    <name evidence="10" type="ORF">PV328_004182</name>
</gene>
<keyword evidence="5" id="KW-0539">Nucleus</keyword>
<reference evidence="10" key="1">
    <citation type="journal article" date="2023" name="bioRxiv">
        <title>Scaffold-level genome assemblies of two parasitoid biocontrol wasps reveal the parthenogenesis mechanism and an associated novel virus.</title>
        <authorList>
            <person name="Inwood S."/>
            <person name="Skelly J."/>
            <person name="Guhlin J."/>
            <person name="Harrop T."/>
            <person name="Goldson S."/>
            <person name="Dearden P."/>
        </authorList>
    </citation>
    <scope>NUCLEOTIDE SEQUENCE</scope>
    <source>
        <strain evidence="10">Irish</strain>
        <tissue evidence="10">Whole body</tissue>
    </source>
</reference>
<name>A0AA39F9Y3_9HYME</name>
<dbReference type="PANTHER" id="PTHR22928:SF3">
    <property type="entry name" value="TELOMERE-ASSOCIATED PROTEIN RIF1"/>
    <property type="match status" value="1"/>
</dbReference>
<accession>A0AA39F9Y3</accession>
<evidence type="ECO:0000313" key="10">
    <source>
        <dbReference type="EMBL" id="KAK0165682.1"/>
    </source>
</evidence>
<keyword evidence="3" id="KW-0158">Chromosome</keyword>
<sequence>MTTNYSRIEKILGILRDESMKAKHSSVLTYLRSDVAKVKLKEHIDDTQIVELCKELVALASKPNKLGKNASFMKKSEEAKITLQSFLKNFANDDLKFFKIISRINRRKRLRIFEVLNSIEINVLVLLMKDPMSISFINDCLQMVQPNSMEWLDTNSCIDSIQPLIEAQTRILTDEQNNEEQLINCTLTMIHRLYEHAVNNSSNLNIELIHPLLFERVIPLAYMGHERQRTPALVTLNQALNTNLVSYIKDKHLNLWTQYKQTLSDTYCRRISLLVKAAEHDWSNQWRLSIKMLGTDLHRGAELINNLLNVEEKAFKSTDMTVRKEAFESWKYLIDNFALDPTELATSRRIKLLCIPLNAKNSKIETIAVSKLETWWHLIVKLYPNVDKLLNQVIGQFLNFCFGPLGDTPLLSTKCDVVASPGKRFHNTKLLAVDALLQLLIQKSADRLRIPCFIKERIPTAVSSVVFQECYKSFFHCVSEAVLMIHELEDSELNDRNKLNEILWSNLLLYIQQSSSEQKAHMYKELLFIVNEVINHITDSSSIIHSLFNVIVVELVKVTQHFTYRDTTLMNLLLKFLSPRILKKAEKKYSDDVIHLISQIIKPKNVDVYHVDTLTFIKSVLARMRPLIEYEMNMFTHELWCVLAELMIKYMADDKQINEGTSINHSFEAVQLLITFPIQNIFWHNTGQITKIIKLWRELYIQFEIKADLVTTVQPNEILHNFTKIMKDSLIKNKKCYNLIAHSLDALTSTINYEALLSKNNIPPLITLLRDIIIVALTEMNENAIESSLKVTSSILITVYGLSQTCALIYLGVLKPSIEHMLEFEYPVTVEKEIINTWEIVVIILRGLTQLLTHEFILSYQKVITLALRHNNNEILAQAMSLIDIKNNLNEEVKVLFDEFEEVAQNISQNRQNLEHKNDDPSIKHVQITGSFLNRKAASPRTVVSITKDNEKKKKSVVTLPPPPEPDSQDYVVIKNDVKFDINRLTEHQKESLRRHRDDIPAMYNDLSQSASHNTQQFENFFGNNSSGTNEEKNENENIHTNILKNGEANKENNATSRGDTIKNNNEKRNALPVKKKLEEEKPNSIIETKRVKNNIELETETDTQASSVVDDSKNLIEKTVDAETVDRFIPKIISKKLNFTSDDELFNENDNAKHSSQLKSKESCKQHQQQEIINNIDSKTNDDDDDDDAGSQSLELSHSVKRGRRRSKTSKIHEKSLRSTRLSNIYEGQSEQNLKRKSTSKCESERSPINKRRRYTTSSHSSSDTLSDPESINSMEGGDNHEVTLADENLPKRTKKEMSRLQINMVFNNSMPSKLRSKSAGDYIYDSNIKRKNNTKYFDKSSVQNSSSQKLIKKQKRKNVSSSTEVDTESLKTCQVQSMENSETTLKLKEVSNEITINDEEKLNISSKYIAIKEVTEKLNSNKNTCDNPEISNQNHSTENSSPINRNCSSKPVDDEEEVVESSQKANTLIRSPHRRKHGEHLEIETSPKKITADGVFDNTSSSTNLNCQQIENVQKSLPEESNKLITSDSIFMSPKSNKASPKSKPFMACRGAHMLGLVTKLAIGEKNKSSDKVECFDNEISKKFKLSKELENDGSSTKKERTLIFKEPDRIGSPSGSRQEKIFKNMKSNDCVSSPPKLFSKLKNDGEKISPKFEKTMSQTFTKTSKKSHDTEGCMLDEKNELPILEWSNSNPPSLTASPSISILKRQRQTVLDVDNDMTPSKRKRVSFADPPVSREMGYEVMSGASDVPSKSGQSRSLAGRADTPIKIKQPKVRTIQIDIENSDQLLDDTSNVEESLTGIDINLTENDVLSEASNKLDDEMENCDIINIIADNSSKKFEKVVDDAVTIDNVDSIDKTNVVETLASSQTICSNNELKMNIPHQLCRPETDDSDDMLVFNITDDIARSQVLNASGDNSKSSGLEDTIDIQNISNLNSTANSDELCCSKLPRTSTQIETMTTMAHCDTLPVTDSMFLSETMSQGSLPTQQSLILSQPHTMDVNNSICPTLSNCKESINPIINSLVDPLWAKNLSNYFALHGIKTIGDLAQLSEREVARFPVKGKPKVDYIKQVLEKFSLSHSSSLKGKIMKNNESEISEADNKISYMNQDNPEIVDDIFDLNTQNNKDDENNVIAVMKKTSSPINQALFDDSITKQNIETTKELLQKNAITAKVSDYGSVILDTSISPPSKHSVVIDQTSELNSPTPTMSNIAVTTTSIDHPSTLPTKIEEAQNIERALNEIDPIILLQNAMKRNNIEDIIAQYKIKMQQESEVGKLAKERIEILDSKIHPNTEFKNACLNYGLTKVLKCLPTVFSMENQFFTKVLNTYGMSISADEYLNALDLDQVKKAICKKCSSSELCEMLSNVLINEDKNGINTPLTEVSNLSAMLKRMPVDSIISHTITNNELIPSSILLETALQNNNPDIIARTLNTRFPNVVENIIDDNLSIDAIMAYINKSQLSKEKLLDIYRLICDKLSPGQLLDAHNEIMKKKLSFFDIEKSQ</sequence>
<feature type="compositionally biased region" description="Polar residues" evidence="8">
    <location>
        <begin position="1220"/>
        <end position="1233"/>
    </location>
</feature>
<evidence type="ECO:0000256" key="7">
    <source>
        <dbReference type="SAM" id="Coils"/>
    </source>
</evidence>
<feature type="region of interest" description="Disordered" evidence="8">
    <location>
        <begin position="1176"/>
        <end position="1296"/>
    </location>
</feature>
<keyword evidence="4" id="KW-0779">Telomere</keyword>
<protein>
    <recommendedName>
        <fullName evidence="9">Telomere-associated protein Rif1 N-terminal domain-containing protein</fullName>
    </recommendedName>
</protein>
<feature type="compositionally biased region" description="Polar residues" evidence="8">
    <location>
        <begin position="1052"/>
        <end position="1064"/>
    </location>
</feature>
<feature type="compositionally biased region" description="Basic and acidic residues" evidence="8">
    <location>
        <begin position="1481"/>
        <end position="1493"/>
    </location>
</feature>
<organism evidence="10 11">
    <name type="scientific">Microctonus aethiopoides</name>
    <dbReference type="NCBI Taxonomy" id="144406"/>
    <lineage>
        <taxon>Eukaryota</taxon>
        <taxon>Metazoa</taxon>
        <taxon>Ecdysozoa</taxon>
        <taxon>Arthropoda</taxon>
        <taxon>Hexapoda</taxon>
        <taxon>Insecta</taxon>
        <taxon>Pterygota</taxon>
        <taxon>Neoptera</taxon>
        <taxon>Endopterygota</taxon>
        <taxon>Hymenoptera</taxon>
        <taxon>Apocrita</taxon>
        <taxon>Ichneumonoidea</taxon>
        <taxon>Braconidae</taxon>
        <taxon>Euphorinae</taxon>
        <taxon>Microctonus</taxon>
    </lineage>
</organism>
<evidence type="ECO:0000256" key="1">
    <source>
        <dbReference type="ARBA" id="ARBA00004123"/>
    </source>
</evidence>
<evidence type="ECO:0000313" key="11">
    <source>
        <dbReference type="Proteomes" id="UP001168990"/>
    </source>
</evidence>
<dbReference type="Proteomes" id="UP001168990">
    <property type="component" value="Unassembled WGS sequence"/>
</dbReference>
<dbReference type="PANTHER" id="PTHR22928">
    <property type="entry name" value="TELOMERE-ASSOCIATED PROTEIN RIF1"/>
    <property type="match status" value="1"/>
</dbReference>
<dbReference type="Pfam" id="PF12231">
    <property type="entry name" value="Rif1_N"/>
    <property type="match status" value="1"/>
</dbReference>
<feature type="compositionally biased region" description="Low complexity" evidence="8">
    <location>
        <begin position="1257"/>
        <end position="1269"/>
    </location>
</feature>
<keyword evidence="6" id="KW-0131">Cell cycle</keyword>
<evidence type="ECO:0000256" key="4">
    <source>
        <dbReference type="ARBA" id="ARBA00022895"/>
    </source>
</evidence>
<comment type="subcellular location">
    <subcellularLocation>
        <location evidence="2">Chromosome</location>
        <location evidence="2">Telomere</location>
    </subcellularLocation>
    <subcellularLocation>
        <location evidence="1">Nucleus</location>
    </subcellularLocation>
</comment>
<evidence type="ECO:0000256" key="3">
    <source>
        <dbReference type="ARBA" id="ARBA00022454"/>
    </source>
</evidence>
<dbReference type="InterPro" id="IPR022031">
    <property type="entry name" value="Rif1_N"/>
</dbReference>
<feature type="compositionally biased region" description="Polar residues" evidence="8">
    <location>
        <begin position="1422"/>
        <end position="1451"/>
    </location>
</feature>
<dbReference type="GO" id="GO:0140445">
    <property type="term" value="C:chromosome, telomeric repeat region"/>
    <property type="evidence" value="ECO:0007669"/>
    <property type="project" value="TreeGrafter"/>
</dbReference>
<reference evidence="10" key="2">
    <citation type="submission" date="2023-03" db="EMBL/GenBank/DDBJ databases">
        <authorList>
            <person name="Inwood S.N."/>
            <person name="Skelly J.G."/>
            <person name="Guhlin J."/>
            <person name="Harrop T.W.R."/>
            <person name="Goldson S.G."/>
            <person name="Dearden P.K."/>
        </authorList>
    </citation>
    <scope>NUCLEOTIDE SEQUENCE</scope>
    <source>
        <strain evidence="10">Irish</strain>
        <tissue evidence="10">Whole body</tissue>
    </source>
</reference>
<feature type="region of interest" description="Disordered" evidence="8">
    <location>
        <begin position="948"/>
        <end position="970"/>
    </location>
</feature>
<dbReference type="GO" id="GO:0000723">
    <property type="term" value="P:telomere maintenance"/>
    <property type="evidence" value="ECO:0007669"/>
    <property type="project" value="TreeGrafter"/>
</dbReference>
<proteinExistence type="predicted"/>
<dbReference type="GO" id="GO:0005634">
    <property type="term" value="C:nucleus"/>
    <property type="evidence" value="ECO:0007669"/>
    <property type="project" value="UniProtKB-SubCell"/>
</dbReference>
<dbReference type="EMBL" id="JAQQBS010001422">
    <property type="protein sequence ID" value="KAK0165682.1"/>
    <property type="molecule type" value="Genomic_DNA"/>
</dbReference>
<feature type="compositionally biased region" description="Basic residues" evidence="8">
    <location>
        <begin position="1200"/>
        <end position="1211"/>
    </location>
</feature>